<dbReference type="PROSITE" id="PS00856">
    <property type="entry name" value="GUANYLATE_KINASE_1"/>
    <property type="match status" value="1"/>
</dbReference>
<evidence type="ECO:0000313" key="14">
    <source>
        <dbReference type="Proteomes" id="UP000425960"/>
    </source>
</evidence>
<dbReference type="EC" id="2.7.4.8" evidence="2 9"/>
<feature type="coiled-coil region" evidence="10">
    <location>
        <begin position="151"/>
        <end position="178"/>
    </location>
</feature>
<dbReference type="GO" id="GO:0004385">
    <property type="term" value="F:GMP kinase activity"/>
    <property type="evidence" value="ECO:0007669"/>
    <property type="project" value="UniProtKB-UniRule"/>
</dbReference>
<evidence type="ECO:0000256" key="2">
    <source>
        <dbReference type="ARBA" id="ARBA00012961"/>
    </source>
</evidence>
<proteinExistence type="inferred from homology"/>
<evidence type="ECO:0000256" key="7">
    <source>
        <dbReference type="ARBA" id="ARBA00022840"/>
    </source>
</evidence>
<dbReference type="PROSITE" id="PS50052">
    <property type="entry name" value="GUANYLATE_KINASE_2"/>
    <property type="match status" value="1"/>
</dbReference>
<evidence type="ECO:0000256" key="5">
    <source>
        <dbReference type="ARBA" id="ARBA00022741"/>
    </source>
</evidence>
<dbReference type="EMBL" id="AP021876">
    <property type="protein sequence ID" value="BBO86660.1"/>
    <property type="molecule type" value="Genomic_DNA"/>
</dbReference>
<keyword evidence="10" id="KW-0175">Coiled coil</keyword>
<protein>
    <recommendedName>
        <fullName evidence="3 9">Guanylate kinase</fullName>
        <ecNumber evidence="2 9">2.7.4.8</ecNumber>
    </recommendedName>
    <alternativeName>
        <fullName evidence="8 9">GMP kinase</fullName>
    </alternativeName>
</protein>
<dbReference type="NCBIfam" id="TIGR03263">
    <property type="entry name" value="guanyl_kin"/>
    <property type="match status" value="1"/>
</dbReference>
<keyword evidence="4 9" id="KW-0808">Transferase</keyword>
<dbReference type="AlphaFoldDB" id="A0A5K8A2X4"/>
<evidence type="ECO:0000256" key="11">
    <source>
        <dbReference type="SAM" id="MobiDB-lite"/>
    </source>
</evidence>
<sequence>MCMNPMAPNDPVAPDKSAGSGRLFVVSAPSGAGKSTLCQAARKQLPDLVYSVSSTTRPPRPGEQDGRDYFFVSREDFQKGIDKGLWVEWAQVHDNYYGTSARFIDGHLDAGRDVLMDIDVQGARQILERYPQTITIFIMVPSMAALRQRLTARGQDDMDVIEKRLRNAEAEIAQKERYRYVVVNDDLPAAIDRFVRILNGEAD</sequence>
<comment type="similarity">
    <text evidence="1 9">Belongs to the guanylate kinase family.</text>
</comment>
<evidence type="ECO:0000313" key="13">
    <source>
        <dbReference type="EMBL" id="BBO86660.1"/>
    </source>
</evidence>
<dbReference type="Gene3D" id="3.30.63.10">
    <property type="entry name" value="Guanylate Kinase phosphate binding domain"/>
    <property type="match status" value="1"/>
</dbReference>
<dbReference type="Gene3D" id="3.40.50.300">
    <property type="entry name" value="P-loop containing nucleotide triphosphate hydrolases"/>
    <property type="match status" value="2"/>
</dbReference>
<accession>A0A5K8A2X4</accession>
<dbReference type="InterPro" id="IPR017665">
    <property type="entry name" value="Guanylate_kinase"/>
</dbReference>
<evidence type="ECO:0000259" key="12">
    <source>
        <dbReference type="PROSITE" id="PS50052"/>
    </source>
</evidence>
<dbReference type="GO" id="GO:0005524">
    <property type="term" value="F:ATP binding"/>
    <property type="evidence" value="ECO:0007669"/>
    <property type="project" value="UniProtKB-UniRule"/>
</dbReference>
<dbReference type="InterPro" id="IPR027417">
    <property type="entry name" value="P-loop_NTPase"/>
</dbReference>
<dbReference type="PANTHER" id="PTHR23117">
    <property type="entry name" value="GUANYLATE KINASE-RELATED"/>
    <property type="match status" value="1"/>
</dbReference>
<dbReference type="InterPro" id="IPR020590">
    <property type="entry name" value="Guanylate_kinase_CS"/>
</dbReference>
<keyword evidence="6 9" id="KW-0418">Kinase</keyword>
<dbReference type="Pfam" id="PF00625">
    <property type="entry name" value="Guanylate_kin"/>
    <property type="match status" value="1"/>
</dbReference>
<comment type="function">
    <text evidence="9">Essential for recycling GMP and indirectly, cGMP.</text>
</comment>
<feature type="domain" description="Guanylate kinase-like" evidence="12">
    <location>
        <begin position="21"/>
        <end position="199"/>
    </location>
</feature>
<evidence type="ECO:0000256" key="10">
    <source>
        <dbReference type="SAM" id="Coils"/>
    </source>
</evidence>
<gene>
    <name evidence="9" type="primary">gmk</name>
    <name evidence="13" type="ORF">DSCO28_72260</name>
</gene>
<feature type="region of interest" description="Disordered" evidence="11">
    <location>
        <begin position="1"/>
        <end position="20"/>
    </location>
</feature>
<comment type="catalytic activity">
    <reaction evidence="9">
        <text>GMP + ATP = GDP + ADP</text>
        <dbReference type="Rhea" id="RHEA:20780"/>
        <dbReference type="ChEBI" id="CHEBI:30616"/>
        <dbReference type="ChEBI" id="CHEBI:58115"/>
        <dbReference type="ChEBI" id="CHEBI:58189"/>
        <dbReference type="ChEBI" id="CHEBI:456216"/>
        <dbReference type="EC" id="2.7.4.8"/>
    </reaction>
</comment>
<reference evidence="13 14" key="1">
    <citation type="submission" date="2019-11" db="EMBL/GenBank/DDBJ databases">
        <title>Comparative genomics of hydrocarbon-degrading Desulfosarcina strains.</title>
        <authorList>
            <person name="Watanabe M."/>
            <person name="Kojima H."/>
            <person name="Fukui M."/>
        </authorList>
    </citation>
    <scope>NUCLEOTIDE SEQUENCE [LARGE SCALE GENOMIC DNA]</scope>
    <source>
        <strain evidence="13 14">28bB2T</strain>
    </source>
</reference>
<dbReference type="InterPro" id="IPR008145">
    <property type="entry name" value="GK/Ca_channel_bsu"/>
</dbReference>
<evidence type="ECO:0000256" key="1">
    <source>
        <dbReference type="ARBA" id="ARBA00005790"/>
    </source>
</evidence>
<keyword evidence="7 9" id="KW-0067">ATP-binding</keyword>
<dbReference type="GO" id="GO:0005829">
    <property type="term" value="C:cytosol"/>
    <property type="evidence" value="ECO:0007669"/>
    <property type="project" value="TreeGrafter"/>
</dbReference>
<comment type="subcellular location">
    <subcellularLocation>
        <location evidence="9">Cytoplasm</location>
    </subcellularLocation>
</comment>
<evidence type="ECO:0000256" key="8">
    <source>
        <dbReference type="ARBA" id="ARBA00030128"/>
    </source>
</evidence>
<dbReference type="SUPFAM" id="SSF52540">
    <property type="entry name" value="P-loop containing nucleoside triphosphate hydrolases"/>
    <property type="match status" value="1"/>
</dbReference>
<evidence type="ECO:0000256" key="6">
    <source>
        <dbReference type="ARBA" id="ARBA00022777"/>
    </source>
</evidence>
<evidence type="ECO:0000256" key="9">
    <source>
        <dbReference type="HAMAP-Rule" id="MF_00328"/>
    </source>
</evidence>
<organism evidence="13 14">
    <name type="scientific">Desulfosarcina ovata subsp. sediminis</name>
    <dbReference type="NCBI Taxonomy" id="885957"/>
    <lineage>
        <taxon>Bacteria</taxon>
        <taxon>Pseudomonadati</taxon>
        <taxon>Thermodesulfobacteriota</taxon>
        <taxon>Desulfobacteria</taxon>
        <taxon>Desulfobacterales</taxon>
        <taxon>Desulfosarcinaceae</taxon>
        <taxon>Desulfosarcina</taxon>
    </lineage>
</organism>
<dbReference type="FunFam" id="3.30.63.10:FF:000002">
    <property type="entry name" value="Guanylate kinase 1"/>
    <property type="match status" value="1"/>
</dbReference>
<dbReference type="KEGG" id="dov:DSCO28_72260"/>
<name>A0A5K8A2X4_9BACT</name>
<dbReference type="CDD" id="cd00071">
    <property type="entry name" value="GMPK"/>
    <property type="match status" value="1"/>
</dbReference>
<feature type="binding site" evidence="9">
    <location>
        <begin position="28"/>
        <end position="35"/>
    </location>
    <ligand>
        <name>ATP</name>
        <dbReference type="ChEBI" id="CHEBI:30616"/>
    </ligand>
</feature>
<dbReference type="PANTHER" id="PTHR23117:SF13">
    <property type="entry name" value="GUANYLATE KINASE"/>
    <property type="match status" value="1"/>
</dbReference>
<evidence type="ECO:0000256" key="3">
    <source>
        <dbReference type="ARBA" id="ARBA00016296"/>
    </source>
</evidence>
<dbReference type="Proteomes" id="UP000425960">
    <property type="component" value="Chromosome"/>
</dbReference>
<dbReference type="InterPro" id="IPR008144">
    <property type="entry name" value="Guanylate_kin-like_dom"/>
</dbReference>
<keyword evidence="9" id="KW-0963">Cytoplasm</keyword>
<evidence type="ECO:0000256" key="4">
    <source>
        <dbReference type="ARBA" id="ARBA00022679"/>
    </source>
</evidence>
<dbReference type="HAMAP" id="MF_00328">
    <property type="entry name" value="Guanylate_kinase"/>
    <property type="match status" value="1"/>
</dbReference>
<dbReference type="SMART" id="SM00072">
    <property type="entry name" value="GuKc"/>
    <property type="match status" value="1"/>
</dbReference>
<keyword evidence="5 9" id="KW-0547">Nucleotide-binding</keyword>